<dbReference type="EMBL" id="NKYI01000010">
    <property type="protein sequence ID" value="PIK93346.1"/>
    <property type="molecule type" value="Genomic_DNA"/>
</dbReference>
<reference evidence="1 2" key="1">
    <citation type="submission" date="2017-07" db="EMBL/GenBank/DDBJ databases">
        <title>Raoultella ornithinolytica strain HH3 draft genome.</title>
        <authorList>
            <person name="Duceppe M.-O."/>
            <person name="Huang H."/>
            <person name="Phipps-Todd B."/>
        </authorList>
    </citation>
    <scope>NUCLEOTIDE SEQUENCE [LARGE SCALE GENOMIC DNA]</scope>
    <source>
        <strain evidence="1 2">HH3</strain>
    </source>
</reference>
<name>A0A855F7S6_RAOOR</name>
<organism evidence="1 2">
    <name type="scientific">Raoultella ornithinolytica</name>
    <name type="common">Klebsiella ornithinolytica</name>
    <dbReference type="NCBI Taxonomy" id="54291"/>
    <lineage>
        <taxon>Bacteria</taxon>
        <taxon>Pseudomonadati</taxon>
        <taxon>Pseudomonadota</taxon>
        <taxon>Gammaproteobacteria</taxon>
        <taxon>Enterobacterales</taxon>
        <taxon>Enterobacteriaceae</taxon>
        <taxon>Klebsiella/Raoultella group</taxon>
        <taxon>Raoultella</taxon>
    </lineage>
</organism>
<gene>
    <name evidence="1" type="ORF">CFY86_03430</name>
</gene>
<sequence length="64" mass="6976">MFSSCVLKLQAIVNLLQASQREIKIGSRNGKGAILLDGSSFVTSSSSFNLQICWLEIAMARKSK</sequence>
<evidence type="ECO:0000313" key="2">
    <source>
        <dbReference type="Proteomes" id="UP000229713"/>
    </source>
</evidence>
<comment type="caution">
    <text evidence="1">The sequence shown here is derived from an EMBL/GenBank/DDBJ whole genome shotgun (WGS) entry which is preliminary data.</text>
</comment>
<evidence type="ECO:0000313" key="1">
    <source>
        <dbReference type="EMBL" id="PIK93346.1"/>
    </source>
</evidence>
<proteinExistence type="predicted"/>
<protein>
    <submittedName>
        <fullName evidence="1">Uncharacterized protein</fullName>
    </submittedName>
</protein>
<dbReference type="Proteomes" id="UP000229713">
    <property type="component" value="Unassembled WGS sequence"/>
</dbReference>
<dbReference type="AlphaFoldDB" id="A0A855F7S6"/>
<accession>A0A855F7S6</accession>